<evidence type="ECO:0000259" key="2">
    <source>
        <dbReference type="Pfam" id="PF26563"/>
    </source>
</evidence>
<feature type="region of interest" description="Disordered" evidence="1">
    <location>
        <begin position="1"/>
        <end position="63"/>
    </location>
</feature>
<dbReference type="Proteomes" id="UP000742460">
    <property type="component" value="Unassembled WGS sequence"/>
</dbReference>
<sequence>MTSTTAASTAHEDPVPGLVDTAVPAEPSPSTGSRPLRRRSRFPGAEPQAPHTPAQDHSGDTLESRPRVAWLGPAGPLREQVRDHATAVGAELCESGAPGAVHCTVADAAALTGGARVTGGDRRPLLVVTDAEEIPQDLWPRALECGARAVLPLPARSEELLSRLADLARPRTSTLMLGVAGGSGGAGASSFAARLAAAARAHGPVTLLDADPLGGGLDLLVEAPTADGICWSEAGTLGPDDGEALREGLPRVDEVALLTARDDAAPSPEQLVRALTALSPLGGIVIVDLGAELVPAAAELLDQLLVVVPSSDHAVRAAARRLRTWQLPADLAQVVVRRRGDLVPREVAEDLALPLAGAFRDSARGTVPLLDVRRRGADRTARDLLSAVLSEARA</sequence>
<dbReference type="Gene3D" id="3.40.50.300">
    <property type="entry name" value="P-loop containing nucleotide triphosphate hydrolases"/>
    <property type="match status" value="1"/>
</dbReference>
<dbReference type="SUPFAM" id="SSF52540">
    <property type="entry name" value="P-loop containing nucleoside triphosphate hydrolases"/>
    <property type="match status" value="1"/>
</dbReference>
<evidence type="ECO:0000313" key="3">
    <source>
        <dbReference type="EMBL" id="HJG92497.1"/>
    </source>
</evidence>
<reference evidence="3" key="1">
    <citation type="journal article" date="2021" name="PeerJ">
        <title>Extensive microbial diversity within the chicken gut microbiome revealed by metagenomics and culture.</title>
        <authorList>
            <person name="Gilroy R."/>
            <person name="Ravi A."/>
            <person name="Getino M."/>
            <person name="Pursley I."/>
            <person name="Horton D.L."/>
            <person name="Alikhan N.F."/>
            <person name="Baker D."/>
            <person name="Gharbi K."/>
            <person name="Hall N."/>
            <person name="Watson M."/>
            <person name="Adriaenssens E.M."/>
            <person name="Foster-Nyarko E."/>
            <person name="Jarju S."/>
            <person name="Secka A."/>
            <person name="Antonio M."/>
            <person name="Oren A."/>
            <person name="Chaudhuri R.R."/>
            <person name="La Ragione R."/>
            <person name="Hildebrand F."/>
            <person name="Pallen M.J."/>
        </authorList>
    </citation>
    <scope>NUCLEOTIDE SEQUENCE</scope>
    <source>
        <strain evidence="3">ChiGjej5B5-22894</strain>
    </source>
</reference>
<protein>
    <recommendedName>
        <fullName evidence="2">Rv3660c-like CheY-like N-terminal domain-containing protein</fullName>
    </recommendedName>
</protein>
<evidence type="ECO:0000256" key="1">
    <source>
        <dbReference type="SAM" id="MobiDB-lite"/>
    </source>
</evidence>
<evidence type="ECO:0000313" key="4">
    <source>
        <dbReference type="Proteomes" id="UP000742460"/>
    </source>
</evidence>
<proteinExistence type="predicted"/>
<comment type="caution">
    <text evidence="3">The sequence shown here is derived from an EMBL/GenBank/DDBJ whole genome shotgun (WGS) entry which is preliminary data.</text>
</comment>
<dbReference type="AlphaFoldDB" id="A0A921SYQ2"/>
<accession>A0A921SYQ2</accession>
<reference evidence="3" key="2">
    <citation type="submission" date="2021-09" db="EMBL/GenBank/DDBJ databases">
        <authorList>
            <person name="Gilroy R."/>
        </authorList>
    </citation>
    <scope>NUCLEOTIDE SEQUENCE</scope>
    <source>
        <strain evidence="3">ChiGjej5B5-22894</strain>
    </source>
</reference>
<name>A0A921SYQ2_9MICO</name>
<gene>
    <name evidence="3" type="ORF">K8V81_12325</name>
</gene>
<dbReference type="Pfam" id="PF26563">
    <property type="entry name" value="Rv3660c_N"/>
    <property type="match status" value="1"/>
</dbReference>
<dbReference type="InterPro" id="IPR027417">
    <property type="entry name" value="P-loop_NTPase"/>
</dbReference>
<dbReference type="EMBL" id="DYUE01000291">
    <property type="protein sequence ID" value="HJG92497.1"/>
    <property type="molecule type" value="Genomic_DNA"/>
</dbReference>
<organism evidence="3 4">
    <name type="scientific">Brachybacterium massiliense</name>
    <dbReference type="NCBI Taxonomy" id="1755098"/>
    <lineage>
        <taxon>Bacteria</taxon>
        <taxon>Bacillati</taxon>
        <taxon>Actinomycetota</taxon>
        <taxon>Actinomycetes</taxon>
        <taxon>Micrococcales</taxon>
        <taxon>Dermabacteraceae</taxon>
        <taxon>Brachybacterium</taxon>
    </lineage>
</organism>
<dbReference type="InterPro" id="IPR059050">
    <property type="entry name" value="Rv3660c_N"/>
</dbReference>
<feature type="domain" description="Rv3660c-like CheY-like N-terminal" evidence="2">
    <location>
        <begin position="77"/>
        <end position="171"/>
    </location>
</feature>